<protein>
    <submittedName>
        <fullName evidence="1">Uncharacterized protein</fullName>
    </submittedName>
</protein>
<keyword evidence="2" id="KW-1185">Reference proteome</keyword>
<name>A0AA39M845_9BILA</name>
<sequence>MPTANPPRNSLPTGGVDETVLPRRLVSVPGGLISADYERTPNNASGKHFGASRYVRFVSKEKAFFRLGVCFSQRYSEKEGEAVD</sequence>
<proteinExistence type="predicted"/>
<reference evidence="1" key="1">
    <citation type="submission" date="2023-06" db="EMBL/GenBank/DDBJ databases">
        <title>Genomic analysis of the entomopathogenic nematode Steinernema hermaphroditum.</title>
        <authorList>
            <person name="Schwarz E.M."/>
            <person name="Heppert J.K."/>
            <person name="Baniya A."/>
            <person name="Schwartz H.T."/>
            <person name="Tan C.-H."/>
            <person name="Antoshechkin I."/>
            <person name="Sternberg P.W."/>
            <person name="Goodrich-Blair H."/>
            <person name="Dillman A.R."/>
        </authorList>
    </citation>
    <scope>NUCLEOTIDE SEQUENCE</scope>
    <source>
        <strain evidence="1">PS9179</strain>
        <tissue evidence="1">Whole animal</tissue>
    </source>
</reference>
<comment type="caution">
    <text evidence="1">The sequence shown here is derived from an EMBL/GenBank/DDBJ whole genome shotgun (WGS) entry which is preliminary data.</text>
</comment>
<dbReference type="Proteomes" id="UP001175271">
    <property type="component" value="Unassembled WGS sequence"/>
</dbReference>
<gene>
    <name evidence="1" type="ORF">QR680_008462</name>
</gene>
<organism evidence="1 2">
    <name type="scientific">Steinernema hermaphroditum</name>
    <dbReference type="NCBI Taxonomy" id="289476"/>
    <lineage>
        <taxon>Eukaryota</taxon>
        <taxon>Metazoa</taxon>
        <taxon>Ecdysozoa</taxon>
        <taxon>Nematoda</taxon>
        <taxon>Chromadorea</taxon>
        <taxon>Rhabditida</taxon>
        <taxon>Tylenchina</taxon>
        <taxon>Panagrolaimomorpha</taxon>
        <taxon>Strongyloidoidea</taxon>
        <taxon>Steinernematidae</taxon>
        <taxon>Steinernema</taxon>
    </lineage>
</organism>
<dbReference type="AlphaFoldDB" id="A0AA39M845"/>
<dbReference type="EMBL" id="JAUCMV010000001">
    <property type="protein sequence ID" value="KAK0424024.1"/>
    <property type="molecule type" value="Genomic_DNA"/>
</dbReference>
<evidence type="ECO:0000313" key="2">
    <source>
        <dbReference type="Proteomes" id="UP001175271"/>
    </source>
</evidence>
<evidence type="ECO:0000313" key="1">
    <source>
        <dbReference type="EMBL" id="KAK0424024.1"/>
    </source>
</evidence>
<accession>A0AA39M845</accession>